<evidence type="ECO:0000313" key="11">
    <source>
        <dbReference type="EMBL" id="CAL5140870.1"/>
    </source>
</evidence>
<reference evidence="11" key="1">
    <citation type="submission" date="2024-06" db="EMBL/GenBank/DDBJ databases">
        <authorList>
            <person name="Liu X."/>
            <person name="Lenzi L."/>
            <person name="Haldenby T S."/>
            <person name="Uol C."/>
        </authorList>
    </citation>
    <scope>NUCLEOTIDE SEQUENCE</scope>
</reference>
<evidence type="ECO:0000256" key="5">
    <source>
        <dbReference type="ARBA" id="ARBA00022927"/>
    </source>
</evidence>
<dbReference type="InterPro" id="IPR036282">
    <property type="entry name" value="Glutathione-S-Trfase_C_sf"/>
</dbReference>
<dbReference type="SUPFAM" id="SSF47616">
    <property type="entry name" value="GST C-terminal domain-like"/>
    <property type="match status" value="1"/>
</dbReference>
<evidence type="ECO:0000256" key="1">
    <source>
        <dbReference type="ARBA" id="ARBA00004294"/>
    </source>
</evidence>
<gene>
    <name evidence="11" type="ORF">CDAUBV1_LOCUS16173</name>
</gene>
<accession>A0AAV2TX17</accession>
<sequence length="328" mass="36875">MMMRQSVFITSDSAMDLFVPPSSEGIIPFDFDSVIVLCYVYLGRCPVAVDYSLTSDVSLKNLPLLRHGELESRGVKDILTYLRKQNYGLEYSVTDAEGVQLAALVSTIERQITPAVEWFMWGEDEVFTRFTGKLSTKSRNCLSSFYLTHRWRNKKIDAVKHANLSQSLRTISDAELAHSVYNTARRCLTTLSYILGKNRYIVGNKPTAVDAYLFARMWPLLLYESRHGTVDWTHVGRTGVYGGQSASHPLISHLLQCPNLVSHFSRILDESFPKSAACFIRNLRPEDRGFVNCVSAHPVRDCIVFGIGITGLFIAYARYAGLIGMSYG</sequence>
<evidence type="ECO:0000256" key="3">
    <source>
        <dbReference type="ARBA" id="ARBA00022448"/>
    </source>
</evidence>
<evidence type="ECO:0000256" key="7">
    <source>
        <dbReference type="ARBA" id="ARBA00023136"/>
    </source>
</evidence>
<proteinExistence type="inferred from homology"/>
<comment type="similarity">
    <text evidence="2">Belongs to the metaxin family.</text>
</comment>
<dbReference type="AlphaFoldDB" id="A0AAV2TX17"/>
<feature type="transmembrane region" description="Helical" evidence="8">
    <location>
        <begin position="303"/>
        <end position="321"/>
    </location>
</feature>
<dbReference type="Pfam" id="PF10568">
    <property type="entry name" value="Tom37"/>
    <property type="match status" value="1"/>
</dbReference>
<evidence type="ECO:0000256" key="8">
    <source>
        <dbReference type="SAM" id="Phobius"/>
    </source>
</evidence>
<dbReference type="InterPro" id="IPR033468">
    <property type="entry name" value="Metaxin_GST"/>
</dbReference>
<evidence type="ECO:0008006" key="13">
    <source>
        <dbReference type="Google" id="ProtNLM"/>
    </source>
</evidence>
<dbReference type="Proteomes" id="UP001497525">
    <property type="component" value="Unassembled WGS sequence"/>
</dbReference>
<keyword evidence="3" id="KW-0813">Transport</keyword>
<feature type="domain" description="Mitochondrial outer membrane transport complex Sam37/metaxin N-terminal" evidence="9">
    <location>
        <begin position="34"/>
        <end position="150"/>
    </location>
</feature>
<evidence type="ECO:0000259" key="9">
    <source>
        <dbReference type="Pfam" id="PF10568"/>
    </source>
</evidence>
<evidence type="ECO:0000256" key="6">
    <source>
        <dbReference type="ARBA" id="ARBA00023128"/>
    </source>
</evidence>
<evidence type="ECO:0000256" key="4">
    <source>
        <dbReference type="ARBA" id="ARBA00022787"/>
    </source>
</evidence>
<comment type="subcellular location">
    <subcellularLocation>
        <location evidence="1">Mitochondrion outer membrane</location>
    </subcellularLocation>
</comment>
<keyword evidence="4" id="KW-1000">Mitochondrion outer membrane</keyword>
<name>A0AAV2TX17_CALDB</name>
<comment type="caution">
    <text evidence="11">The sequence shown here is derived from an EMBL/GenBank/DDBJ whole genome shotgun (WGS) entry which is preliminary data.</text>
</comment>
<keyword evidence="8" id="KW-1133">Transmembrane helix</keyword>
<dbReference type="PANTHER" id="PTHR12289:SF41">
    <property type="entry name" value="FAILED AXON CONNECTIONS-RELATED"/>
    <property type="match status" value="1"/>
</dbReference>
<dbReference type="EMBL" id="CAXLJL010000811">
    <property type="protein sequence ID" value="CAL5140870.1"/>
    <property type="molecule type" value="Genomic_DNA"/>
</dbReference>
<evidence type="ECO:0000259" key="10">
    <source>
        <dbReference type="Pfam" id="PF17171"/>
    </source>
</evidence>
<keyword evidence="5" id="KW-0653">Protein transport</keyword>
<dbReference type="GO" id="GO:0015031">
    <property type="term" value="P:protein transport"/>
    <property type="evidence" value="ECO:0007669"/>
    <property type="project" value="UniProtKB-KW"/>
</dbReference>
<dbReference type="Pfam" id="PF17171">
    <property type="entry name" value="GST_C_6"/>
    <property type="match status" value="1"/>
</dbReference>
<protein>
    <recommendedName>
        <fullName evidence="13">Metaxin</fullName>
    </recommendedName>
</protein>
<keyword evidence="6" id="KW-0496">Mitochondrion</keyword>
<keyword evidence="7 8" id="KW-0472">Membrane</keyword>
<evidence type="ECO:0000256" key="2">
    <source>
        <dbReference type="ARBA" id="ARBA00009170"/>
    </source>
</evidence>
<dbReference type="GO" id="GO:0001401">
    <property type="term" value="C:SAM complex"/>
    <property type="evidence" value="ECO:0007669"/>
    <property type="project" value="InterPro"/>
</dbReference>
<evidence type="ECO:0000313" key="12">
    <source>
        <dbReference type="Proteomes" id="UP001497525"/>
    </source>
</evidence>
<keyword evidence="8" id="KW-0812">Transmembrane</keyword>
<organism evidence="11 12">
    <name type="scientific">Calicophoron daubneyi</name>
    <name type="common">Rumen fluke</name>
    <name type="synonym">Paramphistomum daubneyi</name>
    <dbReference type="NCBI Taxonomy" id="300641"/>
    <lineage>
        <taxon>Eukaryota</taxon>
        <taxon>Metazoa</taxon>
        <taxon>Spiralia</taxon>
        <taxon>Lophotrochozoa</taxon>
        <taxon>Platyhelminthes</taxon>
        <taxon>Trematoda</taxon>
        <taxon>Digenea</taxon>
        <taxon>Plagiorchiida</taxon>
        <taxon>Pronocephalata</taxon>
        <taxon>Paramphistomoidea</taxon>
        <taxon>Paramphistomidae</taxon>
        <taxon>Calicophoron</taxon>
    </lineage>
</organism>
<feature type="domain" description="Metaxin glutathione S-transferase" evidence="10">
    <location>
        <begin position="184"/>
        <end position="267"/>
    </location>
</feature>
<dbReference type="InterPro" id="IPR019564">
    <property type="entry name" value="Sam37/metaxin_N"/>
</dbReference>
<dbReference type="InterPro" id="IPR050931">
    <property type="entry name" value="Mito_Protein_Transport_Metaxin"/>
</dbReference>
<dbReference type="GO" id="GO:0007005">
    <property type="term" value="P:mitochondrion organization"/>
    <property type="evidence" value="ECO:0007669"/>
    <property type="project" value="TreeGrafter"/>
</dbReference>
<dbReference type="PANTHER" id="PTHR12289">
    <property type="entry name" value="METAXIN RELATED"/>
    <property type="match status" value="1"/>
</dbReference>